<dbReference type="EMBL" id="JACTNZ010000024">
    <property type="protein sequence ID" value="KAG5512994.1"/>
    <property type="molecule type" value="Genomic_DNA"/>
</dbReference>
<organism evidence="3 4">
    <name type="scientific">Rhododendron griersonianum</name>
    <dbReference type="NCBI Taxonomy" id="479676"/>
    <lineage>
        <taxon>Eukaryota</taxon>
        <taxon>Viridiplantae</taxon>
        <taxon>Streptophyta</taxon>
        <taxon>Embryophyta</taxon>
        <taxon>Tracheophyta</taxon>
        <taxon>Spermatophyta</taxon>
        <taxon>Magnoliopsida</taxon>
        <taxon>eudicotyledons</taxon>
        <taxon>Gunneridae</taxon>
        <taxon>Pentapetalae</taxon>
        <taxon>asterids</taxon>
        <taxon>Ericales</taxon>
        <taxon>Ericaceae</taxon>
        <taxon>Ericoideae</taxon>
        <taxon>Rhodoreae</taxon>
        <taxon>Rhododendron</taxon>
    </lineage>
</organism>
<dbReference type="PANTHER" id="PTHR47422">
    <property type="entry name" value="DNAJ HEAT SHOCK N-TERMINAL DOMAIN-CONTAINING PROTEIN"/>
    <property type="match status" value="1"/>
</dbReference>
<feature type="region of interest" description="Disordered" evidence="1">
    <location>
        <begin position="55"/>
        <end position="105"/>
    </location>
</feature>
<evidence type="ECO:0000313" key="3">
    <source>
        <dbReference type="EMBL" id="KAG5512994.1"/>
    </source>
</evidence>
<feature type="domain" description="DUF3752" evidence="2">
    <location>
        <begin position="49"/>
        <end position="108"/>
    </location>
</feature>
<gene>
    <name evidence="3" type="ORF">RHGRI_038603</name>
</gene>
<protein>
    <recommendedName>
        <fullName evidence="2">DUF3752 domain-containing protein</fullName>
    </recommendedName>
</protein>
<dbReference type="Pfam" id="PF12572">
    <property type="entry name" value="DUF3752"/>
    <property type="match status" value="1"/>
</dbReference>
<name>A0AAV6HMV9_9ERIC</name>
<evidence type="ECO:0000259" key="2">
    <source>
        <dbReference type="Pfam" id="PF12572"/>
    </source>
</evidence>
<proteinExistence type="predicted"/>
<feature type="compositionally biased region" description="Polar residues" evidence="1">
    <location>
        <begin position="56"/>
        <end position="66"/>
    </location>
</feature>
<dbReference type="Proteomes" id="UP000823749">
    <property type="component" value="Unassembled WGS sequence"/>
</dbReference>
<reference evidence="3" key="1">
    <citation type="submission" date="2020-08" db="EMBL/GenBank/DDBJ databases">
        <title>Plant Genome Project.</title>
        <authorList>
            <person name="Zhang R.-G."/>
        </authorList>
    </citation>
    <scope>NUCLEOTIDE SEQUENCE</scope>
    <source>
        <strain evidence="3">WSP0</strain>
        <tissue evidence="3">Leaf</tissue>
    </source>
</reference>
<dbReference type="AlphaFoldDB" id="A0AAV6HMV9"/>
<keyword evidence="4" id="KW-1185">Reference proteome</keyword>
<evidence type="ECO:0000313" key="4">
    <source>
        <dbReference type="Proteomes" id="UP000823749"/>
    </source>
</evidence>
<dbReference type="InterPro" id="IPR022226">
    <property type="entry name" value="DUF3752"/>
</dbReference>
<evidence type="ECO:0000256" key="1">
    <source>
        <dbReference type="SAM" id="MobiDB-lite"/>
    </source>
</evidence>
<dbReference type="PANTHER" id="PTHR47422:SF1">
    <property type="entry name" value="DNAJ HEAT SHOCK N-TERMINAL DOMAIN-CONTAINING PROTEIN"/>
    <property type="match status" value="1"/>
</dbReference>
<comment type="caution">
    <text evidence="3">The sequence shown here is derived from an EMBL/GenBank/DDBJ whole genome shotgun (WGS) entry which is preliminary data.</text>
</comment>
<sequence length="174" mass="19140">MLNLHWSPGLDIQKAVSVAGISMEGDDVLLVEMDVKVGTKRDEWMTTLPPERKHAVTTQSTKFSSRTCKDGRGDTSMWTDTPSEKAQKAKMKAPKLTEGASNGSPTAIASQQEKVLSLLSLLEKEPPSLQFSCQLDYIHHLSGLERHEIILPLLHAPKDKKANGLDFLMAEFAG</sequence>
<accession>A0AAV6HMV9</accession>